<keyword evidence="5" id="KW-1185">Reference proteome</keyword>
<dbReference type="PANTHER" id="PTHR10285">
    <property type="entry name" value="URIDINE KINASE"/>
    <property type="match status" value="1"/>
</dbReference>
<dbReference type="SUPFAM" id="SSF52540">
    <property type="entry name" value="P-loop containing nucleoside triphosphate hydrolases"/>
    <property type="match status" value="1"/>
</dbReference>
<name>A0A4P9Y157_9FUNG</name>
<evidence type="ECO:0000256" key="1">
    <source>
        <dbReference type="ARBA" id="ARBA00022741"/>
    </source>
</evidence>
<feature type="domain" description="Zeta toxin" evidence="3">
    <location>
        <begin position="18"/>
        <end position="76"/>
    </location>
</feature>
<evidence type="ECO:0000313" key="4">
    <source>
        <dbReference type="EMBL" id="RKP12232.1"/>
    </source>
</evidence>
<proteinExistence type="predicted"/>
<keyword evidence="4" id="KW-0378">Hydrolase</keyword>
<dbReference type="AlphaFoldDB" id="A0A4P9Y157"/>
<evidence type="ECO:0000313" key="5">
    <source>
        <dbReference type="Proteomes" id="UP000267251"/>
    </source>
</evidence>
<dbReference type="InterPro" id="IPR010488">
    <property type="entry name" value="Zeta_toxin_domain"/>
</dbReference>
<keyword evidence="1" id="KW-0547">Nucleotide-binding</keyword>
<dbReference type="InterPro" id="IPR027417">
    <property type="entry name" value="P-loop_NTPase"/>
</dbReference>
<evidence type="ECO:0000256" key="2">
    <source>
        <dbReference type="ARBA" id="ARBA00022840"/>
    </source>
</evidence>
<dbReference type="GO" id="GO:0016787">
    <property type="term" value="F:hydrolase activity"/>
    <property type="evidence" value="ECO:0007669"/>
    <property type="project" value="UniProtKB-KW"/>
</dbReference>
<dbReference type="Proteomes" id="UP000267251">
    <property type="component" value="Unassembled WGS sequence"/>
</dbReference>
<dbReference type="GO" id="GO:0005524">
    <property type="term" value="F:ATP binding"/>
    <property type="evidence" value="ECO:0007669"/>
    <property type="project" value="UniProtKB-KW"/>
</dbReference>
<dbReference type="GO" id="GO:0016301">
    <property type="term" value="F:kinase activity"/>
    <property type="evidence" value="ECO:0007669"/>
    <property type="project" value="InterPro"/>
</dbReference>
<dbReference type="Pfam" id="PF06414">
    <property type="entry name" value="Zeta_toxin"/>
    <property type="match status" value="1"/>
</dbReference>
<protein>
    <submittedName>
        <fullName evidence="4">P-loop containing nucleoside triphosphate hydrolase protein</fullName>
    </submittedName>
</protein>
<reference evidence="5" key="1">
    <citation type="journal article" date="2018" name="Nat. Microbiol.">
        <title>Leveraging single-cell genomics to expand the fungal tree of life.</title>
        <authorList>
            <person name="Ahrendt S.R."/>
            <person name="Quandt C.A."/>
            <person name="Ciobanu D."/>
            <person name="Clum A."/>
            <person name="Salamov A."/>
            <person name="Andreopoulos B."/>
            <person name="Cheng J.F."/>
            <person name="Woyke T."/>
            <person name="Pelin A."/>
            <person name="Henrissat B."/>
            <person name="Reynolds N.K."/>
            <person name="Benny G.L."/>
            <person name="Smith M.E."/>
            <person name="James T.Y."/>
            <person name="Grigoriev I.V."/>
        </authorList>
    </citation>
    <scope>NUCLEOTIDE SEQUENCE [LARGE SCALE GENOMIC DNA]</scope>
</reference>
<feature type="non-terminal residue" evidence="4">
    <location>
        <position position="1"/>
    </location>
</feature>
<gene>
    <name evidence="4" type="ORF">BJ684DRAFT_3576</name>
</gene>
<evidence type="ECO:0000259" key="3">
    <source>
        <dbReference type="Pfam" id="PF06414"/>
    </source>
</evidence>
<organism evidence="4 5">
    <name type="scientific">Piptocephalis cylindrospora</name>
    <dbReference type="NCBI Taxonomy" id="1907219"/>
    <lineage>
        <taxon>Eukaryota</taxon>
        <taxon>Fungi</taxon>
        <taxon>Fungi incertae sedis</taxon>
        <taxon>Zoopagomycota</taxon>
        <taxon>Zoopagomycotina</taxon>
        <taxon>Zoopagomycetes</taxon>
        <taxon>Zoopagales</taxon>
        <taxon>Piptocephalidaceae</taxon>
        <taxon>Piptocephalis</taxon>
    </lineage>
</organism>
<sequence length="251" mass="28538">QFILPRLTERKKARRSSKNHRISPYLLLLSGPQGSGKSTLVRELRADLKTRGLGVAVMSLDDLYLTHEEQKELTSKTTNPLWRGRGLPGTHDMELGRRTLQALMDGSTVRLPRFDKAAYNGQGDRSAEGVLVGQCPVDVVLFEGWCLGYESMQDSELKAAWDRESQSLPASLQGEVKLDDVREVNEQLRNGIEPWWEMADGVVEIRSRDIETIYRWREGAEADLRTVSGHGLSIEEVRRMVDRFAVIYQLW</sequence>
<feature type="non-terminal residue" evidence="4">
    <location>
        <position position="251"/>
    </location>
</feature>
<dbReference type="Gene3D" id="3.40.50.300">
    <property type="entry name" value="P-loop containing nucleotide triphosphate hydrolases"/>
    <property type="match status" value="1"/>
</dbReference>
<accession>A0A4P9Y157</accession>
<dbReference type="EMBL" id="KZ988421">
    <property type="protein sequence ID" value="RKP12232.1"/>
    <property type="molecule type" value="Genomic_DNA"/>
</dbReference>
<dbReference type="OrthoDB" id="347435at2759"/>
<keyword evidence="2" id="KW-0067">ATP-binding</keyword>